<reference evidence="4 5" key="1">
    <citation type="submission" date="2016-06" db="EMBL/GenBank/DDBJ databases">
        <title>Comparative genomics of the ectomycorrhizal sister species Rhizopogon vinicolor and Rhizopogon vesiculosus (Basidiomycota: Boletales) reveals a divergence of the mating type B locus.</title>
        <authorList>
            <consortium name="DOE Joint Genome Institute"/>
            <person name="Mujic A.B."/>
            <person name="Kuo A."/>
            <person name="Tritt A."/>
            <person name="Lipzen A."/>
            <person name="Chen C."/>
            <person name="Johnson J."/>
            <person name="Sharma A."/>
            <person name="Barry K."/>
            <person name="Grigoriev I.V."/>
            <person name="Spatafora J.W."/>
        </authorList>
    </citation>
    <scope>NUCLEOTIDE SEQUENCE [LARGE SCALE GENOMIC DNA]</scope>
    <source>
        <strain evidence="4 5">AM-OR11-026</strain>
    </source>
</reference>
<dbReference type="SUPFAM" id="SSF160527">
    <property type="entry name" value="V-type ATPase subunit E-like"/>
    <property type="match status" value="1"/>
</dbReference>
<name>A0A1B7NCN4_9AGAM</name>
<dbReference type="STRING" id="1314800.A0A1B7NCN4"/>
<keyword evidence="3" id="KW-0406">Ion transport</keyword>
<evidence type="ECO:0000256" key="1">
    <source>
        <dbReference type="ARBA" id="ARBA00005901"/>
    </source>
</evidence>
<dbReference type="InParanoid" id="A0A1B7NCN4"/>
<dbReference type="InterPro" id="IPR002842">
    <property type="entry name" value="ATPase_V1_Esu"/>
</dbReference>
<dbReference type="EMBL" id="KV448154">
    <property type="protein sequence ID" value="OAX42569.1"/>
    <property type="molecule type" value="Genomic_DNA"/>
</dbReference>
<evidence type="ECO:0000256" key="3">
    <source>
        <dbReference type="ARBA" id="ARBA00023065"/>
    </source>
</evidence>
<dbReference type="GO" id="GO:0033178">
    <property type="term" value="C:proton-transporting two-sector ATPase complex, catalytic domain"/>
    <property type="evidence" value="ECO:0007669"/>
    <property type="project" value="InterPro"/>
</dbReference>
<keyword evidence="5" id="KW-1185">Reference proteome</keyword>
<evidence type="ECO:0000256" key="2">
    <source>
        <dbReference type="ARBA" id="ARBA00022448"/>
    </source>
</evidence>
<comment type="similarity">
    <text evidence="1">Belongs to the V-ATPase E subunit family.</text>
</comment>
<dbReference type="Pfam" id="PF01991">
    <property type="entry name" value="vATP-synt_E"/>
    <property type="match status" value="1"/>
</dbReference>
<dbReference type="AlphaFoldDB" id="A0A1B7NCN4"/>
<organism evidence="4 5">
    <name type="scientific">Rhizopogon vinicolor AM-OR11-026</name>
    <dbReference type="NCBI Taxonomy" id="1314800"/>
    <lineage>
        <taxon>Eukaryota</taxon>
        <taxon>Fungi</taxon>
        <taxon>Dikarya</taxon>
        <taxon>Basidiomycota</taxon>
        <taxon>Agaricomycotina</taxon>
        <taxon>Agaricomycetes</taxon>
        <taxon>Agaricomycetidae</taxon>
        <taxon>Boletales</taxon>
        <taxon>Suillineae</taxon>
        <taxon>Rhizopogonaceae</taxon>
        <taxon>Rhizopogon</taxon>
    </lineage>
</organism>
<dbReference type="FunCoup" id="A0A1B7NCN4">
    <property type="interactions" value="252"/>
</dbReference>
<evidence type="ECO:0000313" key="4">
    <source>
        <dbReference type="EMBL" id="OAX42569.1"/>
    </source>
</evidence>
<dbReference type="Gene3D" id="6.10.250.1620">
    <property type="match status" value="1"/>
</dbReference>
<dbReference type="GO" id="GO:0046961">
    <property type="term" value="F:proton-transporting ATPase activity, rotational mechanism"/>
    <property type="evidence" value="ECO:0007669"/>
    <property type="project" value="InterPro"/>
</dbReference>
<dbReference type="OrthoDB" id="10263003at2759"/>
<dbReference type="InterPro" id="IPR038495">
    <property type="entry name" value="ATPase_E_C"/>
</dbReference>
<evidence type="ECO:0000313" key="5">
    <source>
        <dbReference type="Proteomes" id="UP000092154"/>
    </source>
</evidence>
<dbReference type="Proteomes" id="UP000092154">
    <property type="component" value="Unassembled WGS sequence"/>
</dbReference>
<proteinExistence type="inferred from homology"/>
<accession>A0A1B7NCN4</accession>
<sequence>MNNEEVQGELNKMEALEKAREINVKADEEFAIEKFNLTNQSRLKLLQCHEEQLEELFSISRASILTFAEDEGAAVQGYIACHAKAGEAATEAYTQTSGHEVSFDLETTLNENCTGSVELMSSSRRITIDSTLDERLRLLEDKMLPEIRKDLFGPNENRKF</sequence>
<protein>
    <submittedName>
        <fullName evidence="4">Uncharacterized protein</fullName>
    </submittedName>
</protein>
<keyword evidence="2" id="KW-0813">Transport</keyword>
<gene>
    <name evidence="4" type="ORF">K503DRAFT_790064</name>
</gene>
<dbReference type="Gene3D" id="3.30.2320.30">
    <property type="entry name" value="ATP synthase, E subunit, C-terminal"/>
    <property type="match status" value="1"/>
</dbReference>
<dbReference type="PANTHER" id="PTHR45715">
    <property type="entry name" value="ATPASE H+-TRANSPORTING V1 SUBUNIT E1A-RELATED"/>
    <property type="match status" value="1"/>
</dbReference>